<evidence type="ECO:0000259" key="1">
    <source>
        <dbReference type="Pfam" id="PF01814"/>
    </source>
</evidence>
<dbReference type="Pfam" id="PF01814">
    <property type="entry name" value="Hemerythrin"/>
    <property type="match status" value="1"/>
</dbReference>
<dbReference type="InterPro" id="IPR012312">
    <property type="entry name" value="Hemerythrin-like"/>
</dbReference>
<gene>
    <name evidence="2" type="ORF">UFOPK3402_00804</name>
</gene>
<feature type="domain" description="Hemerythrin-like" evidence="1">
    <location>
        <begin position="2"/>
        <end position="76"/>
    </location>
</feature>
<name>A0A6J7DU48_9ZZZZ</name>
<sequence>MPHTLAEEQFLYPLVPSDGRGALLVSAMRDEHRRIVDLITQVDVVRRPADAGAAAYGAAVLFAAHAYKGDALLLPHIMTIPGVSLADAVEGRLALIGYDG</sequence>
<evidence type="ECO:0000313" key="2">
    <source>
        <dbReference type="EMBL" id="CAB4873088.1"/>
    </source>
</evidence>
<dbReference type="EMBL" id="CAFBLS010000083">
    <property type="protein sequence ID" value="CAB4873088.1"/>
    <property type="molecule type" value="Genomic_DNA"/>
</dbReference>
<accession>A0A6J7DU48</accession>
<organism evidence="2">
    <name type="scientific">freshwater metagenome</name>
    <dbReference type="NCBI Taxonomy" id="449393"/>
    <lineage>
        <taxon>unclassified sequences</taxon>
        <taxon>metagenomes</taxon>
        <taxon>ecological metagenomes</taxon>
    </lineage>
</organism>
<protein>
    <submittedName>
        <fullName evidence="2">Unannotated protein</fullName>
    </submittedName>
</protein>
<proteinExistence type="predicted"/>
<reference evidence="2" key="1">
    <citation type="submission" date="2020-05" db="EMBL/GenBank/DDBJ databases">
        <authorList>
            <person name="Chiriac C."/>
            <person name="Salcher M."/>
            <person name="Ghai R."/>
            <person name="Kavagutti S V."/>
        </authorList>
    </citation>
    <scope>NUCLEOTIDE SEQUENCE</scope>
</reference>
<dbReference type="AlphaFoldDB" id="A0A6J7DU48"/>